<keyword evidence="4" id="KW-0804">Transcription</keyword>
<keyword evidence="8" id="KW-1185">Reference proteome</keyword>
<feature type="DNA-binding region" description="H-T-H motif" evidence="5">
    <location>
        <begin position="33"/>
        <end position="52"/>
    </location>
</feature>
<evidence type="ECO:0000256" key="5">
    <source>
        <dbReference type="PROSITE-ProRule" id="PRU00335"/>
    </source>
</evidence>
<evidence type="ECO:0000256" key="3">
    <source>
        <dbReference type="ARBA" id="ARBA00023125"/>
    </source>
</evidence>
<dbReference type="InterPro" id="IPR050109">
    <property type="entry name" value="HTH-type_TetR-like_transc_reg"/>
</dbReference>
<gene>
    <name evidence="7" type="ORF">FHP08_10390</name>
</gene>
<dbReference type="InterPro" id="IPR009057">
    <property type="entry name" value="Homeodomain-like_sf"/>
</dbReference>
<sequence>MARTTGSDGARTEEAIREAAVALIAARGFEATTLREIADKVGVQPGTIYRYFPSKAQLLVALLVEHLEYLLESWSTAQPRTDDPVERLRAFVAFHIRSHTLRRREAFVANMELRSLSPADRARVVALRRRYEDLLTGILRDGIARGAFRLPDARIATFAILAMLTGVGAWYREGGRLDKHALIDTYTRLTLQCAGAESAPPAAAARTTRRQALALAKTTA</sequence>
<dbReference type="PANTHER" id="PTHR30055">
    <property type="entry name" value="HTH-TYPE TRANSCRIPTIONAL REGULATOR RUTR"/>
    <property type="match status" value="1"/>
</dbReference>
<evidence type="ECO:0000259" key="6">
    <source>
        <dbReference type="PROSITE" id="PS50977"/>
    </source>
</evidence>
<dbReference type="GO" id="GO:0000976">
    <property type="term" value="F:transcription cis-regulatory region binding"/>
    <property type="evidence" value="ECO:0007669"/>
    <property type="project" value="TreeGrafter"/>
</dbReference>
<keyword evidence="3 5" id="KW-0238">DNA-binding</keyword>
<dbReference type="SUPFAM" id="SSF48498">
    <property type="entry name" value="Tetracyclin repressor-like, C-terminal domain"/>
    <property type="match status" value="1"/>
</dbReference>
<dbReference type="InterPro" id="IPR001647">
    <property type="entry name" value="HTH_TetR"/>
</dbReference>
<dbReference type="OrthoDB" id="9816320at2"/>
<protein>
    <submittedName>
        <fullName evidence="7">TetR/AcrR family transcriptional regulator</fullName>
    </submittedName>
</protein>
<organism evidence="7 8">
    <name type="scientific">Zeimonas arvi</name>
    <dbReference type="NCBI Taxonomy" id="2498847"/>
    <lineage>
        <taxon>Bacteria</taxon>
        <taxon>Pseudomonadati</taxon>
        <taxon>Pseudomonadota</taxon>
        <taxon>Betaproteobacteria</taxon>
        <taxon>Burkholderiales</taxon>
        <taxon>Burkholderiaceae</taxon>
        <taxon>Zeimonas</taxon>
    </lineage>
</organism>
<feature type="domain" description="HTH tetR-type" evidence="6">
    <location>
        <begin position="10"/>
        <end position="70"/>
    </location>
</feature>
<reference evidence="7 8" key="1">
    <citation type="submission" date="2019-06" db="EMBL/GenBank/DDBJ databases">
        <title>Quisquiliibacterium sp. nov., isolated from a maize field.</title>
        <authorList>
            <person name="Lin S.-Y."/>
            <person name="Tsai C.-F."/>
            <person name="Young C.-C."/>
        </authorList>
    </citation>
    <scope>NUCLEOTIDE SEQUENCE [LARGE SCALE GENOMIC DNA]</scope>
    <source>
        <strain evidence="7 8">CC-CFT501</strain>
    </source>
</reference>
<keyword evidence="2" id="KW-0805">Transcription regulation</keyword>
<evidence type="ECO:0000256" key="4">
    <source>
        <dbReference type="ARBA" id="ARBA00023163"/>
    </source>
</evidence>
<evidence type="ECO:0000313" key="7">
    <source>
        <dbReference type="EMBL" id="TXL65204.1"/>
    </source>
</evidence>
<dbReference type="Gene3D" id="1.10.357.10">
    <property type="entry name" value="Tetracycline Repressor, domain 2"/>
    <property type="match status" value="1"/>
</dbReference>
<dbReference type="PANTHER" id="PTHR30055:SF240">
    <property type="entry name" value="HTH-TYPE TRANSCRIPTIONAL REGULATOR ACRR"/>
    <property type="match status" value="1"/>
</dbReference>
<dbReference type="SUPFAM" id="SSF46689">
    <property type="entry name" value="Homeodomain-like"/>
    <property type="match status" value="1"/>
</dbReference>
<evidence type="ECO:0000256" key="1">
    <source>
        <dbReference type="ARBA" id="ARBA00022491"/>
    </source>
</evidence>
<dbReference type="EMBL" id="VDUY01000004">
    <property type="protein sequence ID" value="TXL65204.1"/>
    <property type="molecule type" value="Genomic_DNA"/>
</dbReference>
<dbReference type="InterPro" id="IPR036271">
    <property type="entry name" value="Tet_transcr_reg_TetR-rel_C_sf"/>
</dbReference>
<dbReference type="AlphaFoldDB" id="A0A5C8NVN7"/>
<dbReference type="Pfam" id="PF17932">
    <property type="entry name" value="TetR_C_24"/>
    <property type="match status" value="1"/>
</dbReference>
<dbReference type="Pfam" id="PF00440">
    <property type="entry name" value="TetR_N"/>
    <property type="match status" value="1"/>
</dbReference>
<proteinExistence type="predicted"/>
<accession>A0A5C8NVN7</accession>
<dbReference type="PROSITE" id="PS01081">
    <property type="entry name" value="HTH_TETR_1"/>
    <property type="match status" value="1"/>
</dbReference>
<dbReference type="GO" id="GO:0003700">
    <property type="term" value="F:DNA-binding transcription factor activity"/>
    <property type="evidence" value="ECO:0007669"/>
    <property type="project" value="TreeGrafter"/>
</dbReference>
<keyword evidence="1" id="KW-0678">Repressor</keyword>
<comment type="caution">
    <text evidence="7">The sequence shown here is derived from an EMBL/GenBank/DDBJ whole genome shotgun (WGS) entry which is preliminary data.</text>
</comment>
<dbReference type="PRINTS" id="PR00455">
    <property type="entry name" value="HTHTETR"/>
</dbReference>
<dbReference type="RefSeq" id="WP_147704400.1">
    <property type="nucleotide sequence ID" value="NZ_VDUY01000004.1"/>
</dbReference>
<dbReference type="Proteomes" id="UP000321548">
    <property type="component" value="Unassembled WGS sequence"/>
</dbReference>
<dbReference type="PROSITE" id="PS50977">
    <property type="entry name" value="HTH_TETR_2"/>
    <property type="match status" value="1"/>
</dbReference>
<evidence type="ECO:0000313" key="8">
    <source>
        <dbReference type="Proteomes" id="UP000321548"/>
    </source>
</evidence>
<dbReference type="InterPro" id="IPR041490">
    <property type="entry name" value="KstR2_TetR_C"/>
</dbReference>
<dbReference type="InterPro" id="IPR023772">
    <property type="entry name" value="DNA-bd_HTH_TetR-type_CS"/>
</dbReference>
<name>A0A5C8NVN7_9BURK</name>
<evidence type="ECO:0000256" key="2">
    <source>
        <dbReference type="ARBA" id="ARBA00023015"/>
    </source>
</evidence>